<organism evidence="2 3">
    <name type="scientific">Sinimarinibacterium thermocellulolyticum</name>
    <dbReference type="NCBI Taxonomy" id="3170016"/>
    <lineage>
        <taxon>Bacteria</taxon>
        <taxon>Pseudomonadati</taxon>
        <taxon>Pseudomonadota</taxon>
        <taxon>Gammaproteobacteria</taxon>
        <taxon>Nevskiales</taxon>
        <taxon>Nevskiaceae</taxon>
        <taxon>Sinimarinibacterium</taxon>
    </lineage>
</organism>
<accession>A0ABV2A6F5</accession>
<feature type="region of interest" description="Disordered" evidence="1">
    <location>
        <begin position="507"/>
        <end position="526"/>
    </location>
</feature>
<dbReference type="Pfam" id="PF01663">
    <property type="entry name" value="Phosphodiest"/>
    <property type="match status" value="1"/>
</dbReference>
<name>A0ABV2A6F5_9GAMM</name>
<dbReference type="EMBL" id="JBEPIJ010000001">
    <property type="protein sequence ID" value="MES0872719.1"/>
    <property type="molecule type" value="Genomic_DNA"/>
</dbReference>
<dbReference type="Proteomes" id="UP001465331">
    <property type="component" value="Unassembled WGS sequence"/>
</dbReference>
<dbReference type="SUPFAM" id="SSF53649">
    <property type="entry name" value="Alkaline phosphatase-like"/>
    <property type="match status" value="1"/>
</dbReference>
<comment type="caution">
    <text evidence="2">The sequence shown here is derived from an EMBL/GenBank/DDBJ whole genome shotgun (WGS) entry which is preliminary data.</text>
</comment>
<dbReference type="Gene3D" id="3.40.720.10">
    <property type="entry name" value="Alkaline Phosphatase, subunit A"/>
    <property type="match status" value="2"/>
</dbReference>
<protein>
    <submittedName>
        <fullName evidence="2">Alkaline phosphatase family protein</fullName>
    </submittedName>
</protein>
<sequence length="543" mass="61214">MSDTPSKTKTATKTLFIGLDGCTYTVLDQMTRELPGTGITMPFMKSLIERGTRAKLRSTPNPLTPPAWCSIMTGRSPGEHGVFDFIRAEDRGGEVYWTLYDARDIDCETIWSICSRKNVSVAALNFPLTAPAAENFKGSIVPGFIPAKHLRRNTHPRELFERIKTEIPGFDPKELAWDFDKEKQAMESLSADETAKWVRYHLPREAQWFKVAEFILDKDRPEFMAVMFDGTDKIQHQAWPWLDPALLPDNPQGHDKQMREVCLEYFRNLDGYIERLVTLAGADTQVFFASDHGFTASTYVLRINAFLEEKGYLAWAHSDGSDMAIRREAADFANLDWTRTTAYCRTPSSNGIHIRVAEKPGDPGIRPEDYESFRDKLIHDLKSLRHPRTGAPIVTDVLKREVHFPGRHMTRACDLTLVLSDHGFVSIKNLKPCVVERPQAIGTHHPDGIFIAAGPGIAANGMVETRRIVDVAPTLLHSLGLPVPADFEGEVPASFFDPDWLAAHPVKKGARTRAPQRRELDEEMDAGEQKQIIEQLQMLGYME</sequence>
<dbReference type="InterPro" id="IPR002591">
    <property type="entry name" value="Phosphodiest/P_Trfase"/>
</dbReference>
<evidence type="ECO:0000256" key="1">
    <source>
        <dbReference type="SAM" id="MobiDB-lite"/>
    </source>
</evidence>
<proteinExistence type="predicted"/>
<dbReference type="RefSeq" id="WP_352886821.1">
    <property type="nucleotide sequence ID" value="NZ_JBEPIJ010000001.1"/>
</dbReference>
<reference evidence="2 3" key="1">
    <citation type="submission" date="2024-06" db="EMBL/GenBank/DDBJ databases">
        <authorList>
            <person name="Li Z."/>
            <person name="Jiang Y."/>
        </authorList>
    </citation>
    <scope>NUCLEOTIDE SEQUENCE [LARGE SCALE GENOMIC DNA]</scope>
    <source>
        <strain evidence="2 3">HSW-8</strain>
    </source>
</reference>
<dbReference type="PANTHER" id="PTHR10151:SF120">
    <property type="entry name" value="BIS(5'-ADENOSYL)-TRIPHOSPHATASE"/>
    <property type="match status" value="1"/>
</dbReference>
<keyword evidence="3" id="KW-1185">Reference proteome</keyword>
<evidence type="ECO:0000313" key="3">
    <source>
        <dbReference type="Proteomes" id="UP001465331"/>
    </source>
</evidence>
<gene>
    <name evidence="2" type="ORF">ABSH63_01655</name>
</gene>
<dbReference type="PANTHER" id="PTHR10151">
    <property type="entry name" value="ECTONUCLEOTIDE PYROPHOSPHATASE/PHOSPHODIESTERASE"/>
    <property type="match status" value="1"/>
</dbReference>
<dbReference type="InterPro" id="IPR017850">
    <property type="entry name" value="Alkaline_phosphatase_core_sf"/>
</dbReference>
<evidence type="ECO:0000313" key="2">
    <source>
        <dbReference type="EMBL" id="MES0872719.1"/>
    </source>
</evidence>